<dbReference type="InterPro" id="IPR001680">
    <property type="entry name" value="WD40_rpt"/>
</dbReference>
<dbReference type="PROSITE" id="PS50082">
    <property type="entry name" value="WD_REPEATS_2"/>
    <property type="match status" value="1"/>
</dbReference>
<dbReference type="GO" id="GO:0034657">
    <property type="term" value="C:GID complex"/>
    <property type="evidence" value="ECO:0007669"/>
    <property type="project" value="TreeGrafter"/>
</dbReference>
<accession>A0A4Q2D1Y5</accession>
<dbReference type="AlphaFoldDB" id="A0A4Q2D1Y5"/>
<organism evidence="4 5">
    <name type="scientific">Candolleomyces aberdarensis</name>
    <dbReference type="NCBI Taxonomy" id="2316362"/>
    <lineage>
        <taxon>Eukaryota</taxon>
        <taxon>Fungi</taxon>
        <taxon>Dikarya</taxon>
        <taxon>Basidiomycota</taxon>
        <taxon>Agaricomycotina</taxon>
        <taxon>Agaricomycetes</taxon>
        <taxon>Agaricomycetidae</taxon>
        <taxon>Agaricales</taxon>
        <taxon>Agaricineae</taxon>
        <taxon>Psathyrellaceae</taxon>
        <taxon>Candolleomyces</taxon>
    </lineage>
</organism>
<keyword evidence="2" id="KW-0677">Repeat</keyword>
<gene>
    <name evidence="4" type="ORF">EST38_g12932</name>
</gene>
<dbReference type="STRING" id="2316362.A0A4Q2D1Y5"/>
<keyword evidence="5" id="KW-1185">Reference proteome</keyword>
<dbReference type="PANTHER" id="PTHR22838">
    <property type="entry name" value="WD REPEAT PROTEIN 26-RELATED"/>
    <property type="match status" value="1"/>
</dbReference>
<comment type="caution">
    <text evidence="4">The sequence shown here is derived from an EMBL/GenBank/DDBJ whole genome shotgun (WGS) entry which is preliminary data.</text>
</comment>
<feature type="non-terminal residue" evidence="4">
    <location>
        <position position="121"/>
    </location>
</feature>
<evidence type="ECO:0000256" key="2">
    <source>
        <dbReference type="ARBA" id="ARBA00022737"/>
    </source>
</evidence>
<evidence type="ECO:0000256" key="1">
    <source>
        <dbReference type="ARBA" id="ARBA00022574"/>
    </source>
</evidence>
<evidence type="ECO:0000313" key="5">
    <source>
        <dbReference type="Proteomes" id="UP000290288"/>
    </source>
</evidence>
<dbReference type="Gene3D" id="2.130.10.10">
    <property type="entry name" value="YVTN repeat-like/Quinoprotein amine dehydrogenase"/>
    <property type="match status" value="1"/>
</dbReference>
<dbReference type="Proteomes" id="UP000290288">
    <property type="component" value="Unassembled WGS sequence"/>
</dbReference>
<proteinExistence type="predicted"/>
<dbReference type="InterPro" id="IPR015943">
    <property type="entry name" value="WD40/YVTN_repeat-like_dom_sf"/>
</dbReference>
<dbReference type="SMART" id="SM00320">
    <property type="entry name" value="WD40"/>
    <property type="match status" value="2"/>
</dbReference>
<evidence type="ECO:0000256" key="3">
    <source>
        <dbReference type="PROSITE-ProRule" id="PRU00221"/>
    </source>
</evidence>
<sequence>MTGLASATARPGERRRILMPEPVSNVKSRISALVPKLALLETTQDLPPHTALVRHIQFSPDGKYLATSSWDRTSVIYKVGDPFVRHKILGHAQGFVAQVAWSPTGNILLTKLKQGIKVWTA</sequence>
<dbReference type="OrthoDB" id="972532at2759"/>
<dbReference type="InterPro" id="IPR051350">
    <property type="entry name" value="WD_repeat-ST_regulator"/>
</dbReference>
<evidence type="ECO:0000313" key="4">
    <source>
        <dbReference type="EMBL" id="RXW12919.1"/>
    </source>
</evidence>
<feature type="repeat" description="WD" evidence="3">
    <location>
        <begin position="46"/>
        <end position="79"/>
    </location>
</feature>
<name>A0A4Q2D1Y5_9AGAR</name>
<dbReference type="PANTHER" id="PTHR22838:SF0">
    <property type="entry name" value="WD REPEAT-CONTAINING PROTEIN 26"/>
    <property type="match status" value="1"/>
</dbReference>
<reference evidence="4 5" key="1">
    <citation type="submission" date="2019-01" db="EMBL/GenBank/DDBJ databases">
        <title>Draft genome sequence of Psathyrella aberdarensis IHI B618.</title>
        <authorList>
            <person name="Buettner E."/>
            <person name="Kellner H."/>
        </authorList>
    </citation>
    <scope>NUCLEOTIDE SEQUENCE [LARGE SCALE GENOMIC DNA]</scope>
    <source>
        <strain evidence="4 5">IHI B618</strain>
    </source>
</reference>
<dbReference type="GO" id="GO:0043161">
    <property type="term" value="P:proteasome-mediated ubiquitin-dependent protein catabolic process"/>
    <property type="evidence" value="ECO:0007669"/>
    <property type="project" value="TreeGrafter"/>
</dbReference>
<keyword evidence="1 3" id="KW-0853">WD repeat</keyword>
<dbReference type="EMBL" id="SDEE01001074">
    <property type="protein sequence ID" value="RXW12919.1"/>
    <property type="molecule type" value="Genomic_DNA"/>
</dbReference>
<dbReference type="Pfam" id="PF00400">
    <property type="entry name" value="WD40"/>
    <property type="match status" value="2"/>
</dbReference>
<dbReference type="SUPFAM" id="SSF50960">
    <property type="entry name" value="TolB, C-terminal domain"/>
    <property type="match status" value="1"/>
</dbReference>
<protein>
    <submittedName>
        <fullName evidence="4">Uncharacterized protein</fullName>
    </submittedName>
</protein>